<dbReference type="Pfam" id="PF14432">
    <property type="entry name" value="DYW_deaminase"/>
    <property type="match status" value="1"/>
</dbReference>
<evidence type="ECO:0000313" key="5">
    <source>
        <dbReference type="Proteomes" id="UP001604277"/>
    </source>
</evidence>
<dbReference type="AlphaFoldDB" id="A0ABD1U7C9"/>
<protein>
    <submittedName>
        <fullName evidence="4">DYW family of nucleic acid deaminase domain-containing protein</fullName>
    </submittedName>
</protein>
<proteinExistence type="inferred from homology"/>
<dbReference type="Pfam" id="PF20430">
    <property type="entry name" value="Eplus_motif"/>
    <property type="match status" value="1"/>
</dbReference>
<name>A0ABD1U7C9_9LAMI</name>
<comment type="similarity">
    <text evidence="1">Belongs to the PPR family. PCMP-H subfamily.</text>
</comment>
<organism evidence="4 5">
    <name type="scientific">Forsythia ovata</name>
    <dbReference type="NCBI Taxonomy" id="205694"/>
    <lineage>
        <taxon>Eukaryota</taxon>
        <taxon>Viridiplantae</taxon>
        <taxon>Streptophyta</taxon>
        <taxon>Embryophyta</taxon>
        <taxon>Tracheophyta</taxon>
        <taxon>Spermatophyta</taxon>
        <taxon>Magnoliopsida</taxon>
        <taxon>eudicotyledons</taxon>
        <taxon>Gunneridae</taxon>
        <taxon>Pentapetalae</taxon>
        <taxon>asterids</taxon>
        <taxon>lamiids</taxon>
        <taxon>Lamiales</taxon>
        <taxon>Oleaceae</taxon>
        <taxon>Forsythieae</taxon>
        <taxon>Forsythia</taxon>
    </lineage>
</organism>
<feature type="domain" description="DYW" evidence="3">
    <location>
        <begin position="53"/>
        <end position="130"/>
    </location>
</feature>
<gene>
    <name evidence="4" type="ORF">Fot_24823</name>
</gene>
<dbReference type="Proteomes" id="UP001604277">
    <property type="component" value="Unassembled WGS sequence"/>
</dbReference>
<evidence type="ECO:0000256" key="2">
    <source>
        <dbReference type="SAM" id="MobiDB-lite"/>
    </source>
</evidence>
<evidence type="ECO:0000256" key="1">
    <source>
        <dbReference type="ARBA" id="ARBA00006643"/>
    </source>
</evidence>
<accession>A0ABD1U7C9</accession>
<reference evidence="5" key="1">
    <citation type="submission" date="2024-07" db="EMBL/GenBank/DDBJ databases">
        <title>Two chromosome-level genome assemblies of Korean endemic species Abeliophyllum distichum and Forsythia ovata (Oleaceae).</title>
        <authorList>
            <person name="Jang H."/>
        </authorList>
    </citation>
    <scope>NUCLEOTIDE SEQUENCE [LARGE SCALE GENOMIC DNA]</scope>
</reference>
<evidence type="ECO:0000259" key="3">
    <source>
        <dbReference type="Pfam" id="PF14432"/>
    </source>
</evidence>
<feature type="compositionally biased region" description="Basic and acidic residues" evidence="2">
    <location>
        <begin position="213"/>
        <end position="223"/>
    </location>
</feature>
<sequence length="237" mass="27000">MMMRQDVVKIPGCSMIEANGVAHEFLAGDRSHPRINEIEDMLEDMFTRLKIVGYAPSTDEVLLDIDEEEKETNLFRHSEKLAIAFGLIATSPPTPIRIIKNLRICNDCHAAAKLISKAFDREIVVRDRHRASFSWRLHDRPTPGAFTNIQTPALDNLITIVSWTLNRTQAWIFHLCLCLRLRCLPIPLGILMVSALNSGSIDQSTPQDDDEMEFHTPSEQHIRSSSDDQKLWIWVTV</sequence>
<comment type="caution">
    <text evidence="4">The sequence shown here is derived from an EMBL/GenBank/DDBJ whole genome shotgun (WGS) entry which is preliminary data.</text>
</comment>
<dbReference type="EMBL" id="JBFOLJ010000007">
    <property type="protein sequence ID" value="KAL2520900.1"/>
    <property type="molecule type" value="Genomic_DNA"/>
</dbReference>
<evidence type="ECO:0000313" key="4">
    <source>
        <dbReference type="EMBL" id="KAL2520900.1"/>
    </source>
</evidence>
<feature type="region of interest" description="Disordered" evidence="2">
    <location>
        <begin position="202"/>
        <end position="223"/>
    </location>
</feature>
<dbReference type="InterPro" id="IPR046849">
    <property type="entry name" value="E2_motif"/>
</dbReference>
<dbReference type="InterPro" id="IPR032867">
    <property type="entry name" value="DYW_dom"/>
</dbReference>
<keyword evidence="5" id="KW-1185">Reference proteome</keyword>